<dbReference type="EMBL" id="HACG01023459">
    <property type="protein sequence ID" value="CEK70324.1"/>
    <property type="molecule type" value="Transcribed_RNA"/>
</dbReference>
<dbReference type="Gene3D" id="1.10.287.110">
    <property type="entry name" value="DnaJ domain"/>
    <property type="match status" value="1"/>
</dbReference>
<dbReference type="InterPro" id="IPR052276">
    <property type="entry name" value="Diphthamide-biosynth_chaperone"/>
</dbReference>
<gene>
    <name evidence="3" type="primary">ORF73671</name>
</gene>
<dbReference type="SUPFAM" id="SSF46565">
    <property type="entry name" value="Chaperone J-domain"/>
    <property type="match status" value="1"/>
</dbReference>
<organism evidence="3">
    <name type="scientific">Arion vulgaris</name>
    <dbReference type="NCBI Taxonomy" id="1028688"/>
    <lineage>
        <taxon>Eukaryota</taxon>
        <taxon>Metazoa</taxon>
        <taxon>Spiralia</taxon>
        <taxon>Lophotrochozoa</taxon>
        <taxon>Mollusca</taxon>
        <taxon>Gastropoda</taxon>
        <taxon>Heterobranchia</taxon>
        <taxon>Euthyneura</taxon>
        <taxon>Panpulmonata</taxon>
        <taxon>Eupulmonata</taxon>
        <taxon>Stylommatophora</taxon>
        <taxon>Helicina</taxon>
        <taxon>Arionoidea</taxon>
        <taxon>Arionidae</taxon>
        <taxon>Arion</taxon>
    </lineage>
</organism>
<feature type="region of interest" description="Disordered" evidence="1">
    <location>
        <begin position="413"/>
        <end position="493"/>
    </location>
</feature>
<accession>A0A0B6ZNS7</accession>
<feature type="compositionally biased region" description="Low complexity" evidence="1">
    <location>
        <begin position="471"/>
        <end position="493"/>
    </location>
</feature>
<feature type="compositionally biased region" description="Basic and acidic residues" evidence="1">
    <location>
        <begin position="266"/>
        <end position="345"/>
    </location>
</feature>
<feature type="compositionally biased region" description="Polar residues" evidence="1">
    <location>
        <begin position="461"/>
        <end position="470"/>
    </location>
</feature>
<proteinExistence type="predicted"/>
<feature type="region of interest" description="Disordered" evidence="1">
    <location>
        <begin position="146"/>
        <end position="345"/>
    </location>
</feature>
<dbReference type="InterPro" id="IPR001623">
    <property type="entry name" value="DnaJ_domain"/>
</dbReference>
<feature type="compositionally biased region" description="Basic and acidic residues" evidence="1">
    <location>
        <begin position="244"/>
        <end position="255"/>
    </location>
</feature>
<sequence length="493" mass="57824">MDHHRERSRCLQELGLREPASEEDIKKAYRTAAFQYHPDKNPGKDTTSKFQQISAAYKYLTEGHAFIRLSEESQDHSYFNILRFMFPWLFETPFVFRPPNPYYHYYDNMSDDDDDDYENYIPPRASGGAPYANQFYPNNYNFTHTSSNHGQFFQDKKTKKKAAKKRNRDAKRATKVAAEKEKSEAAKMSSTDTKLPDRASQSKSPTPDLLKQNQAACAEDNSPPGKEKEKSQSPESSATSNSTEARKDSTEDQTNKKSKKQILMEQKQRDKEIKELNEELLRKEKEKKEKMEKKRAVQEEKDRQEREAREKEKQQIEEEARQQAEAVRKLQEKKDEETKQKRRDAAKMKKLLQDFDNNTFLDDNGDFKYTDPDVKNMICRDDLKHLGNATKNTQQERMKTINGLNTENLIKIQEVNKGDNKPRSSQETIQESPNHARFGPVGSRPQTTNINHRENPGHQYNHPTNYSRVYQQQKQQFQHPQQRPQQRPQHPQQ</sequence>
<feature type="domain" description="J" evidence="2">
    <location>
        <begin position="9"/>
        <end position="65"/>
    </location>
</feature>
<dbReference type="InterPro" id="IPR036869">
    <property type="entry name" value="J_dom_sf"/>
</dbReference>
<reference evidence="3" key="1">
    <citation type="submission" date="2014-12" db="EMBL/GenBank/DDBJ databases">
        <title>Insight into the proteome of Arion vulgaris.</title>
        <authorList>
            <person name="Aradska J."/>
            <person name="Bulat T."/>
            <person name="Smidak R."/>
            <person name="Sarate P."/>
            <person name="Gangsoo J."/>
            <person name="Sialana F."/>
            <person name="Bilban M."/>
            <person name="Lubec G."/>
        </authorList>
    </citation>
    <scope>NUCLEOTIDE SEQUENCE</scope>
    <source>
        <tissue evidence="3">Skin</tissue>
    </source>
</reference>
<dbReference type="CDD" id="cd06257">
    <property type="entry name" value="DnaJ"/>
    <property type="match status" value="1"/>
</dbReference>
<dbReference type="PROSITE" id="PS50076">
    <property type="entry name" value="DNAJ_2"/>
    <property type="match status" value="1"/>
</dbReference>
<dbReference type="PRINTS" id="PR00625">
    <property type="entry name" value="JDOMAIN"/>
</dbReference>
<evidence type="ECO:0000256" key="1">
    <source>
        <dbReference type="SAM" id="MobiDB-lite"/>
    </source>
</evidence>
<dbReference type="AlphaFoldDB" id="A0A0B6ZNS7"/>
<feature type="compositionally biased region" description="Basic and acidic residues" evidence="1">
    <location>
        <begin position="414"/>
        <end position="424"/>
    </location>
</feature>
<feature type="compositionally biased region" description="Polar residues" evidence="1">
    <location>
        <begin position="199"/>
        <end position="215"/>
    </location>
</feature>
<evidence type="ECO:0000313" key="3">
    <source>
        <dbReference type="EMBL" id="CEK70324.1"/>
    </source>
</evidence>
<dbReference type="PANTHER" id="PTHR44240">
    <property type="entry name" value="DNAJ DOMAIN (PROKARYOTIC HEAT SHOCK PROTEIN)-RELATED"/>
    <property type="match status" value="1"/>
</dbReference>
<dbReference type="PANTHER" id="PTHR44240:SF10">
    <property type="entry name" value="J DOMAIN-CONTAINING PROTEIN"/>
    <property type="match status" value="1"/>
</dbReference>
<dbReference type="SMART" id="SM00271">
    <property type="entry name" value="DnaJ"/>
    <property type="match status" value="1"/>
</dbReference>
<evidence type="ECO:0000259" key="2">
    <source>
        <dbReference type="PROSITE" id="PS50076"/>
    </source>
</evidence>
<name>A0A0B6ZNS7_9EUPU</name>
<feature type="compositionally biased region" description="Basic residues" evidence="1">
    <location>
        <begin position="157"/>
        <end position="169"/>
    </location>
</feature>
<protein>
    <recommendedName>
        <fullName evidence="2">J domain-containing protein</fullName>
    </recommendedName>
</protein>
<feature type="non-terminal residue" evidence="3">
    <location>
        <position position="493"/>
    </location>
</feature>
<dbReference type="Pfam" id="PF00226">
    <property type="entry name" value="DnaJ"/>
    <property type="match status" value="1"/>
</dbReference>